<dbReference type="GO" id="GO:0000724">
    <property type="term" value="P:double-strand break repair via homologous recombination"/>
    <property type="evidence" value="ECO:0007669"/>
    <property type="project" value="InterPro"/>
</dbReference>
<dbReference type="InterPro" id="IPR004181">
    <property type="entry name" value="Znf_MIZ"/>
</dbReference>
<reference evidence="17" key="1">
    <citation type="submission" date="2017-10" db="EMBL/GenBank/DDBJ databases">
        <title>Rapid genome shrinkage in a self-fertile nematode reveals novel sperm competition proteins.</title>
        <authorList>
            <person name="Yin D."/>
            <person name="Schwarz E.M."/>
            <person name="Thomas C.G."/>
            <person name="Felde R.L."/>
            <person name="Korf I.F."/>
            <person name="Cutter A.D."/>
            <person name="Schartner C.M."/>
            <person name="Ralston E.J."/>
            <person name="Meyer B.J."/>
            <person name="Haag E.S."/>
        </authorList>
    </citation>
    <scope>NUCLEOTIDE SEQUENCE [LARGE SCALE GENOMIC DNA]</scope>
    <source>
        <strain evidence="17">JU1422</strain>
    </source>
</reference>
<comment type="similarity">
    <text evidence="3">Belongs to the NSE2 family.</text>
</comment>
<accession>A0A2G5V4H7</accession>
<dbReference type="STRING" id="1611254.A0A2G5V4H7"/>
<keyword evidence="17" id="KW-1185">Reference proteome</keyword>
<dbReference type="AlphaFoldDB" id="A0A2G5V4H7"/>
<dbReference type="GO" id="GO:0016925">
    <property type="term" value="P:protein sumoylation"/>
    <property type="evidence" value="ECO:0007669"/>
    <property type="project" value="UniProtKB-UniPathway"/>
</dbReference>
<dbReference type="PANTHER" id="PTHR21330:SF1">
    <property type="entry name" value="E3 SUMO-PROTEIN LIGASE NSE2"/>
    <property type="match status" value="1"/>
</dbReference>
<dbReference type="Proteomes" id="UP000230233">
    <property type="component" value="Chromosome II"/>
</dbReference>
<dbReference type="EMBL" id="PDUG01000002">
    <property type="protein sequence ID" value="PIC46650.1"/>
    <property type="molecule type" value="Genomic_DNA"/>
</dbReference>
<dbReference type="SUPFAM" id="SSF57850">
    <property type="entry name" value="RING/U-box"/>
    <property type="match status" value="1"/>
</dbReference>
<dbReference type="GO" id="GO:0005634">
    <property type="term" value="C:nucleus"/>
    <property type="evidence" value="ECO:0007669"/>
    <property type="project" value="UniProtKB-SubCell"/>
</dbReference>
<proteinExistence type="inferred from homology"/>
<dbReference type="InterPro" id="IPR026846">
    <property type="entry name" value="Nse2(Mms21)"/>
</dbReference>
<evidence type="ECO:0000256" key="3">
    <source>
        <dbReference type="ARBA" id="ARBA00008212"/>
    </source>
</evidence>
<keyword evidence="6" id="KW-0479">Metal-binding</keyword>
<evidence type="ECO:0000259" key="15">
    <source>
        <dbReference type="PROSITE" id="PS51044"/>
    </source>
</evidence>
<keyword evidence="7 13" id="KW-0863">Zinc-finger</keyword>
<evidence type="ECO:0000256" key="12">
    <source>
        <dbReference type="ARBA" id="ARBA00032533"/>
    </source>
</evidence>
<dbReference type="Gene3D" id="3.30.40.10">
    <property type="entry name" value="Zinc/RING finger domain, C3HC4 (zinc finger)"/>
    <property type="match status" value="1"/>
</dbReference>
<dbReference type="InterPro" id="IPR013083">
    <property type="entry name" value="Znf_RING/FYVE/PHD"/>
</dbReference>
<comment type="subcellular location">
    <subcellularLocation>
        <location evidence="1">Nucleus</location>
    </subcellularLocation>
</comment>
<dbReference type="UniPathway" id="UPA00886"/>
<dbReference type="GO" id="GO:0061665">
    <property type="term" value="F:SUMO ligase activity"/>
    <property type="evidence" value="ECO:0007669"/>
    <property type="project" value="TreeGrafter"/>
</dbReference>
<feature type="domain" description="SP-RING-type" evidence="15">
    <location>
        <begin position="129"/>
        <end position="209"/>
    </location>
</feature>
<evidence type="ECO:0000313" key="17">
    <source>
        <dbReference type="Proteomes" id="UP000230233"/>
    </source>
</evidence>
<dbReference type="PANTHER" id="PTHR21330">
    <property type="entry name" value="E3 SUMO-PROTEIN LIGASE NSE2"/>
    <property type="match status" value="1"/>
</dbReference>
<dbReference type="CDD" id="cd16651">
    <property type="entry name" value="SPL-RING_NSE2"/>
    <property type="match status" value="1"/>
</dbReference>
<dbReference type="PROSITE" id="PS51044">
    <property type="entry name" value="ZF_SP_RING"/>
    <property type="match status" value="1"/>
</dbReference>
<evidence type="ECO:0000256" key="6">
    <source>
        <dbReference type="ARBA" id="ARBA00022723"/>
    </source>
</evidence>
<dbReference type="OrthoDB" id="26899at2759"/>
<evidence type="ECO:0000256" key="13">
    <source>
        <dbReference type="PROSITE-ProRule" id="PRU00452"/>
    </source>
</evidence>
<name>A0A2G5V4H7_9PELO</name>
<evidence type="ECO:0000256" key="11">
    <source>
        <dbReference type="ARBA" id="ARBA00031731"/>
    </source>
</evidence>
<evidence type="ECO:0000256" key="14">
    <source>
        <dbReference type="SAM" id="MobiDB-lite"/>
    </source>
</evidence>
<evidence type="ECO:0000256" key="1">
    <source>
        <dbReference type="ARBA" id="ARBA00004123"/>
    </source>
</evidence>
<dbReference type="GO" id="GO:0008270">
    <property type="term" value="F:zinc ion binding"/>
    <property type="evidence" value="ECO:0007669"/>
    <property type="project" value="UniProtKB-KW"/>
</dbReference>
<feature type="region of interest" description="Disordered" evidence="14">
    <location>
        <begin position="114"/>
        <end position="144"/>
    </location>
</feature>
<evidence type="ECO:0000256" key="10">
    <source>
        <dbReference type="ARBA" id="ARBA00023242"/>
    </source>
</evidence>
<gene>
    <name evidence="16" type="primary">Cni-ZK1248.11</name>
    <name evidence="16" type="synonym">Cnig_chr_II.g6270</name>
    <name evidence="16" type="ORF">B9Z55_006270</name>
</gene>
<keyword evidence="5" id="KW-0808">Transferase</keyword>
<evidence type="ECO:0000256" key="4">
    <source>
        <dbReference type="ARBA" id="ARBA00020923"/>
    </source>
</evidence>
<dbReference type="GO" id="GO:0030915">
    <property type="term" value="C:Smc5-Smc6 complex"/>
    <property type="evidence" value="ECO:0007669"/>
    <property type="project" value="InterPro"/>
</dbReference>
<keyword evidence="8" id="KW-0833">Ubl conjugation pathway</keyword>
<protein>
    <recommendedName>
        <fullName evidence="4">E3 SUMO-protein ligase NSE2</fullName>
    </recommendedName>
    <alternativeName>
        <fullName evidence="11">E3 SUMO-protein transferase NSE2</fullName>
    </alternativeName>
    <alternativeName>
        <fullName evidence="12">Non-structural maintenance of chromosomes element 2 homolog</fullName>
    </alternativeName>
</protein>
<keyword evidence="10" id="KW-0539">Nucleus</keyword>
<evidence type="ECO:0000256" key="5">
    <source>
        <dbReference type="ARBA" id="ARBA00022679"/>
    </source>
</evidence>
<feature type="compositionally biased region" description="Acidic residues" evidence="14">
    <location>
        <begin position="115"/>
        <end position="128"/>
    </location>
</feature>
<evidence type="ECO:0000313" key="16">
    <source>
        <dbReference type="EMBL" id="PIC46650.1"/>
    </source>
</evidence>
<sequence length="209" mass="24132">MSNFGIYLLQKSLKTAASDIEYCTSSVNLSKQNELTEASIAAVTSLKELDNEAHRLEVVVNAMIEKYRSMDDFEIPSTKEEYEKLFKKIEKTKMNETGDTSHFQNILDSLKRGLEEEEEEQEDEDADQSQDGMQVMQIQHSRKDPISKKDIVNPVIYKPCGHVYDRDSIKEFAGKKRQIKCAMQGCSQTITISRLEDYPDYWNNIKQQQ</sequence>
<comment type="pathway">
    <text evidence="2">Protein modification; protein sumoylation.</text>
</comment>
<evidence type="ECO:0000256" key="2">
    <source>
        <dbReference type="ARBA" id="ARBA00004718"/>
    </source>
</evidence>
<evidence type="ECO:0000256" key="7">
    <source>
        <dbReference type="ARBA" id="ARBA00022771"/>
    </source>
</evidence>
<organism evidence="16 17">
    <name type="scientific">Caenorhabditis nigoni</name>
    <dbReference type="NCBI Taxonomy" id="1611254"/>
    <lineage>
        <taxon>Eukaryota</taxon>
        <taxon>Metazoa</taxon>
        <taxon>Ecdysozoa</taxon>
        <taxon>Nematoda</taxon>
        <taxon>Chromadorea</taxon>
        <taxon>Rhabditida</taxon>
        <taxon>Rhabditina</taxon>
        <taxon>Rhabditomorpha</taxon>
        <taxon>Rhabditoidea</taxon>
        <taxon>Rhabditidae</taxon>
        <taxon>Peloderinae</taxon>
        <taxon>Caenorhabditis</taxon>
    </lineage>
</organism>
<evidence type="ECO:0000256" key="9">
    <source>
        <dbReference type="ARBA" id="ARBA00022833"/>
    </source>
</evidence>
<dbReference type="Pfam" id="PF11789">
    <property type="entry name" value="zf-Nse"/>
    <property type="match status" value="1"/>
</dbReference>
<evidence type="ECO:0000256" key="8">
    <source>
        <dbReference type="ARBA" id="ARBA00022786"/>
    </source>
</evidence>
<comment type="caution">
    <text evidence="16">The sequence shown here is derived from an EMBL/GenBank/DDBJ whole genome shotgun (WGS) entry which is preliminary data.</text>
</comment>
<keyword evidence="9" id="KW-0862">Zinc</keyword>